<dbReference type="Gene3D" id="2.60.40.4070">
    <property type="match status" value="1"/>
</dbReference>
<dbReference type="Proteomes" id="UP000002019">
    <property type="component" value="Chromosome"/>
</dbReference>
<evidence type="ECO:0000259" key="1">
    <source>
        <dbReference type="PROSITE" id="PS51841"/>
    </source>
</evidence>
<reference evidence="2 3" key="1">
    <citation type="journal article" date="2008" name="J. Bacteriol.">
        <title>'Candidatus Cloacamonas acidaminovorans': genome sequence reconstruction provides a first glimpse of a new bacterial division.</title>
        <authorList>
            <person name="Pelletier E."/>
            <person name="Kreimeyer A."/>
            <person name="Bocs S."/>
            <person name="Rouy Z."/>
            <person name="Gyapay G."/>
            <person name="Chouari R."/>
            <person name="Riviere D."/>
            <person name="Ganesan A."/>
            <person name="Daegelen P."/>
            <person name="Sghir A."/>
            <person name="Cohen G.N."/>
            <person name="Medigue C."/>
            <person name="Weissenbach J."/>
            <person name="Le Paslier D."/>
        </authorList>
    </citation>
    <scope>NUCLEOTIDE SEQUENCE [LARGE SCALE GENOMIC DNA]</scope>
    <source>
        <strain evidence="3">Evry</strain>
    </source>
</reference>
<dbReference type="EMBL" id="CU466930">
    <property type="protein sequence ID" value="CAO81660.1"/>
    <property type="molecule type" value="Genomic_DNA"/>
</dbReference>
<dbReference type="KEGG" id="caci:CLOAM1830"/>
<sequence>MAWIRNIVLFAFWGFLCLALKAEIVINEVCYDPVSNDEGWEWIELYNNGSTSVQLEGAKILSGGSSFTLQYTFPFFELRPHRYLLIGGASILNAQLYYNFSFQNGGSETDGIRYVSPEGTYTDTVLYDSPNTNQLFDDHNLAGTHFAPDVPAGYSLARIYDGYDTDNCETDFIAEAKPTPGLPNRIHCDYALGTYSVLRENNYVELDLWLKNLSFLVPILSAELTVTQNNELLAQQAIAPIPALDSLLVNLAFFCASSPLTVKLSLVDDPDSTNNVLLVPLNPEMEEGIYINEFLANPESGNQEWIEIYGAQISQGTYYITDNSTSKIRFSLPATSGCFVICQNPDALIWRYPECPAASIILAESWTYLNNAGDCLVLKNETGILDSLIYSGEEIIKGVSRERVTADSTVFWQNCYSEIGGTPGLPNSSMPQTELPDLGKVVLSGSPCNAKAGEKISLAYNFPSATNRITCNIYDLNGRKICTVADYALVNAAGVLYWNGCKQDGNFAPRGLYIVLWESQNAGGGKIMRKQFTAVLK</sequence>
<accession>B0VJK0</accession>
<evidence type="ECO:0000313" key="2">
    <source>
        <dbReference type="EMBL" id="CAO81660.1"/>
    </source>
</evidence>
<dbReference type="RefSeq" id="WP_015425518.1">
    <property type="nucleotide sequence ID" value="NC_020449.1"/>
</dbReference>
<dbReference type="InterPro" id="IPR001322">
    <property type="entry name" value="Lamin_tail_dom"/>
</dbReference>
<dbReference type="SUPFAM" id="SSF74853">
    <property type="entry name" value="Lamin A/C globular tail domain"/>
    <property type="match status" value="1"/>
</dbReference>
<dbReference type="STRING" id="459349.CLOAM1830"/>
<gene>
    <name evidence="2" type="ordered locus">CLOAM1830</name>
</gene>
<dbReference type="AlphaFoldDB" id="B0VJK0"/>
<dbReference type="Pfam" id="PF00932">
    <property type="entry name" value="LTD"/>
    <property type="match status" value="1"/>
</dbReference>
<name>B0VJK0_CLOAI</name>
<proteinExistence type="predicted"/>
<evidence type="ECO:0000313" key="3">
    <source>
        <dbReference type="Proteomes" id="UP000002019"/>
    </source>
</evidence>
<dbReference type="InterPro" id="IPR036415">
    <property type="entry name" value="Lamin_tail_dom_sf"/>
</dbReference>
<organism evidence="2 3">
    <name type="scientific">Cloacimonas acidaminovorans (strain Evry)</name>
    <dbReference type="NCBI Taxonomy" id="459349"/>
    <lineage>
        <taxon>Bacteria</taxon>
        <taxon>Pseudomonadati</taxon>
        <taxon>Candidatus Cloacimonadota</taxon>
        <taxon>Candidatus Cloacimonadia</taxon>
        <taxon>Candidatus Cloacimonadales</taxon>
        <taxon>Candidatus Cloacimonadaceae</taxon>
        <taxon>Candidatus Cloacimonas</taxon>
    </lineage>
</organism>
<feature type="domain" description="LTD" evidence="1">
    <location>
        <begin position="12"/>
        <end position="158"/>
    </location>
</feature>
<protein>
    <recommendedName>
        <fullName evidence="1">LTD domain-containing protein</fullName>
    </recommendedName>
</protein>
<keyword evidence="3" id="KW-1185">Reference proteome</keyword>
<dbReference type="eggNOG" id="COG4288">
    <property type="taxonomic scope" value="Bacteria"/>
</dbReference>
<dbReference type="HOGENOM" id="CLU_506891_0_0_0"/>
<dbReference type="PROSITE" id="PS51841">
    <property type="entry name" value="LTD"/>
    <property type="match status" value="1"/>
</dbReference>